<protein>
    <recommendedName>
        <fullName evidence="14">E3 ubiquitin protein ligase</fullName>
        <ecNumber evidence="14">2.3.2.27</ecNumber>
    </recommendedName>
</protein>
<evidence type="ECO:0000256" key="11">
    <source>
        <dbReference type="ARBA" id="ARBA00023054"/>
    </source>
</evidence>
<keyword evidence="10 14" id="KW-0156">Chromatin regulator</keyword>
<keyword evidence="11 14" id="KW-0175">Coiled coil</keyword>
<keyword evidence="7 13" id="KW-0863">Zinc-finger</keyword>
<evidence type="ECO:0000256" key="3">
    <source>
        <dbReference type="ARBA" id="ARBA00004906"/>
    </source>
</evidence>
<dbReference type="SUPFAM" id="SSF57850">
    <property type="entry name" value="RING/U-box"/>
    <property type="match status" value="1"/>
</dbReference>
<dbReference type="GO" id="GO:0008270">
    <property type="term" value="F:zinc ion binding"/>
    <property type="evidence" value="ECO:0007669"/>
    <property type="project" value="UniProtKB-KW"/>
</dbReference>
<sequence>MGSTGEPDRKRRHFTSVSPTAGPSPTKKKPIAPFSEDKKLDLSVLKYKNQKLGEQLEARKLEYHALESKYIQLREKQREYPKTILFLKESHQQLVDNMASNDPSRGGAICPEFDGASTTTEEPYSSIEEDFLSRIVESGTAESSGCGFPNETDNSLPPVGSVIKETSTSLHRAWFQNRKTISFLLDLVTEKLKTSTVGGLDELDNALQRIHDVHTRHRELWEKIQSRRDRNVQNKAELRRLREEFSCIVAELEETNTRLAALKAEGDVSQSAPLLFPVLGNKCKNGDDLRDKQKELQNLEATYREQINLVSERLVNIRRLHEERVEILKKLANLKNTLMDLNVVLASSTYQLLNEQLMRSQSELDQLRAVAEKLQIEKDKLFWHEKESSLKADIGEISQMKNSYYDSRFSELQLYLQKLADERSIMERKLEEALREPGRKQIIVEFKALVSSLPNEMAIMQSELNKHKEAASDLHLLRAEVQSLSSMLKQKESEMEGLSSRVSYADSEIKRLKAKARDIRQTIYEFKLFIEAFKRESVDARDVIELKDREYQAWAHAESLKMSLDEHILEMKVKEANEAEALSQQTLLAAEAEIAELRKKLEASRREMSTLSVTLKSKHEEGDVYISEIESIGQAYEDIQTQNQQLLQQITERDDHNTKLVMEGVQAKQMQEALRVEVQTLQKKMQHANSLLDLYKGKVVLLDDQLKCWSEQLNKLEQERWQFSTSFGNAQKRQTDLQSESQQLRQSAEHVLSNVEKSRTQEAELLIELDKERYAKKRLEDDLEVETRRLSSLRERAEGSSGVGKLKEEARELRGILKCSVCRDHQKEVVIAKCYHLFCNRCVQKSLESRQRKCPSCGVTFGPSDCNNRDSDDYWLVDWCNLTNNNIVCWPRCVYLDKNQIEPKSQWQESFECVM</sequence>
<dbReference type="Proteomes" id="UP001140206">
    <property type="component" value="Chromosome 4"/>
</dbReference>
<dbReference type="GO" id="GO:0006325">
    <property type="term" value="P:chromatin organization"/>
    <property type="evidence" value="ECO:0007669"/>
    <property type="project" value="UniProtKB-KW"/>
</dbReference>
<keyword evidence="5 14" id="KW-0808">Transferase</keyword>
<evidence type="ECO:0000256" key="10">
    <source>
        <dbReference type="ARBA" id="ARBA00022853"/>
    </source>
</evidence>
<evidence type="ECO:0000256" key="9">
    <source>
        <dbReference type="ARBA" id="ARBA00022833"/>
    </source>
</evidence>
<keyword evidence="19" id="KW-1185">Reference proteome</keyword>
<dbReference type="InterPro" id="IPR013956">
    <property type="entry name" value="E3_ubiquit_lig_Bre1"/>
</dbReference>
<dbReference type="GO" id="GO:0033503">
    <property type="term" value="C:HULC complex"/>
    <property type="evidence" value="ECO:0007669"/>
    <property type="project" value="TreeGrafter"/>
</dbReference>
<name>A0AAV8CXJ4_9POAL</name>
<gene>
    <name evidence="18" type="ORF">LUZ62_069582</name>
</gene>
<feature type="coiled-coil region" evidence="15">
    <location>
        <begin position="224"/>
        <end position="258"/>
    </location>
</feature>
<keyword evidence="12 14" id="KW-0539">Nucleus</keyword>
<evidence type="ECO:0000256" key="1">
    <source>
        <dbReference type="ARBA" id="ARBA00000900"/>
    </source>
</evidence>
<dbReference type="PANTHER" id="PTHR23163">
    <property type="entry name" value="RING FINGER PROTEIN-RELATED"/>
    <property type="match status" value="1"/>
</dbReference>
<evidence type="ECO:0000256" key="8">
    <source>
        <dbReference type="ARBA" id="ARBA00022786"/>
    </source>
</evidence>
<keyword evidence="8 14" id="KW-0833">Ubl conjugation pathway</keyword>
<evidence type="ECO:0000256" key="6">
    <source>
        <dbReference type="ARBA" id="ARBA00022723"/>
    </source>
</evidence>
<dbReference type="InterPro" id="IPR001841">
    <property type="entry name" value="Znf_RING"/>
</dbReference>
<comment type="pathway">
    <text evidence="3 14">Protein modification; protein ubiquitination.</text>
</comment>
<evidence type="ECO:0000256" key="16">
    <source>
        <dbReference type="SAM" id="MobiDB-lite"/>
    </source>
</evidence>
<dbReference type="GO" id="GO:0005634">
    <property type="term" value="C:nucleus"/>
    <property type="evidence" value="ECO:0007669"/>
    <property type="project" value="UniProtKB-SubCell"/>
</dbReference>
<dbReference type="PROSITE" id="PS00518">
    <property type="entry name" value="ZF_RING_1"/>
    <property type="match status" value="1"/>
</dbReference>
<evidence type="ECO:0000256" key="4">
    <source>
        <dbReference type="ARBA" id="ARBA00005555"/>
    </source>
</evidence>
<comment type="similarity">
    <text evidence="4 14">Belongs to the BRE1 family.</text>
</comment>
<accession>A0AAV8CXJ4</accession>
<keyword evidence="9 14" id="KW-0862">Zinc</keyword>
<evidence type="ECO:0000256" key="5">
    <source>
        <dbReference type="ARBA" id="ARBA00022679"/>
    </source>
</evidence>
<evidence type="ECO:0000259" key="17">
    <source>
        <dbReference type="PROSITE" id="PS50089"/>
    </source>
</evidence>
<dbReference type="InterPro" id="IPR018957">
    <property type="entry name" value="Znf_C3HC4_RING-type"/>
</dbReference>
<feature type="coiled-coil region" evidence="15">
    <location>
        <begin position="474"/>
        <end position="501"/>
    </location>
</feature>
<comment type="subcellular location">
    <subcellularLocation>
        <location evidence="2 14">Nucleus</location>
    </subcellularLocation>
</comment>
<dbReference type="Gene3D" id="3.30.40.10">
    <property type="entry name" value="Zinc/RING finger domain, C3HC4 (zinc finger)"/>
    <property type="match status" value="1"/>
</dbReference>
<dbReference type="EMBL" id="JAMFTS010000004">
    <property type="protein sequence ID" value="KAJ4759207.1"/>
    <property type="molecule type" value="Genomic_DNA"/>
</dbReference>
<evidence type="ECO:0000256" key="7">
    <source>
        <dbReference type="ARBA" id="ARBA00022771"/>
    </source>
</evidence>
<dbReference type="InterPro" id="IPR017907">
    <property type="entry name" value="Znf_RING_CS"/>
</dbReference>
<evidence type="ECO:0000256" key="14">
    <source>
        <dbReference type="RuleBase" id="RU365038"/>
    </source>
</evidence>
<feature type="coiled-coil region" evidence="15">
    <location>
        <begin position="289"/>
        <end position="377"/>
    </location>
</feature>
<dbReference type="AlphaFoldDB" id="A0AAV8CXJ4"/>
<dbReference type="GO" id="GO:0016567">
    <property type="term" value="P:protein ubiquitination"/>
    <property type="evidence" value="ECO:0007669"/>
    <property type="project" value="UniProtKB-UniRule"/>
</dbReference>
<evidence type="ECO:0000313" key="19">
    <source>
        <dbReference type="Proteomes" id="UP001140206"/>
    </source>
</evidence>
<comment type="catalytic activity">
    <reaction evidence="1 14">
        <text>S-ubiquitinyl-[E2 ubiquitin-conjugating enzyme]-L-cysteine + [acceptor protein]-L-lysine = [E2 ubiquitin-conjugating enzyme]-L-cysteine + N(6)-ubiquitinyl-[acceptor protein]-L-lysine.</text>
        <dbReference type="EC" id="2.3.2.27"/>
    </reaction>
</comment>
<dbReference type="Pfam" id="PF00097">
    <property type="entry name" value="zf-C3HC4"/>
    <property type="match status" value="1"/>
</dbReference>
<dbReference type="SMART" id="SM00184">
    <property type="entry name" value="RING"/>
    <property type="match status" value="1"/>
</dbReference>
<keyword evidence="6 14" id="KW-0479">Metal-binding</keyword>
<dbReference type="CDD" id="cd16499">
    <property type="entry name" value="RING-HC_Bre1-like"/>
    <property type="match status" value="1"/>
</dbReference>
<dbReference type="EC" id="2.3.2.27" evidence="14"/>
<dbReference type="PROSITE" id="PS50089">
    <property type="entry name" value="ZF_RING_2"/>
    <property type="match status" value="1"/>
</dbReference>
<feature type="coiled-coil region" evidence="15">
    <location>
        <begin position="587"/>
        <end position="719"/>
    </location>
</feature>
<evidence type="ECO:0000256" key="15">
    <source>
        <dbReference type="SAM" id="Coils"/>
    </source>
</evidence>
<evidence type="ECO:0000256" key="13">
    <source>
        <dbReference type="PROSITE-ProRule" id="PRU00175"/>
    </source>
</evidence>
<feature type="domain" description="RING-type" evidence="17">
    <location>
        <begin position="819"/>
        <end position="857"/>
    </location>
</feature>
<proteinExistence type="inferred from homology"/>
<reference evidence="18" key="1">
    <citation type="submission" date="2022-08" db="EMBL/GenBank/DDBJ databases">
        <authorList>
            <person name="Marques A."/>
        </authorList>
    </citation>
    <scope>NUCLEOTIDE SEQUENCE</scope>
    <source>
        <strain evidence="18">RhyPub2mFocal</strain>
        <tissue evidence="18">Leaves</tissue>
    </source>
</reference>
<dbReference type="GO" id="GO:0061630">
    <property type="term" value="F:ubiquitin protein ligase activity"/>
    <property type="evidence" value="ECO:0007669"/>
    <property type="project" value="UniProtKB-EC"/>
</dbReference>
<feature type="coiled-coil region" evidence="15">
    <location>
        <begin position="769"/>
        <end position="796"/>
    </location>
</feature>
<feature type="region of interest" description="Disordered" evidence="16">
    <location>
        <begin position="1"/>
        <end position="34"/>
    </location>
</feature>
<organism evidence="18 19">
    <name type="scientific">Rhynchospora pubera</name>
    <dbReference type="NCBI Taxonomy" id="906938"/>
    <lineage>
        <taxon>Eukaryota</taxon>
        <taxon>Viridiplantae</taxon>
        <taxon>Streptophyta</taxon>
        <taxon>Embryophyta</taxon>
        <taxon>Tracheophyta</taxon>
        <taxon>Spermatophyta</taxon>
        <taxon>Magnoliopsida</taxon>
        <taxon>Liliopsida</taxon>
        <taxon>Poales</taxon>
        <taxon>Cyperaceae</taxon>
        <taxon>Cyperoideae</taxon>
        <taxon>Rhynchosporeae</taxon>
        <taxon>Rhynchospora</taxon>
    </lineage>
</organism>
<dbReference type="PANTHER" id="PTHR23163:SF0">
    <property type="entry name" value="E3 UBIQUITIN-PROTEIN LIGASE BRE1"/>
    <property type="match status" value="1"/>
</dbReference>
<evidence type="ECO:0000256" key="2">
    <source>
        <dbReference type="ARBA" id="ARBA00004123"/>
    </source>
</evidence>
<feature type="coiled-coil region" evidence="15">
    <location>
        <begin position="49"/>
        <end position="76"/>
    </location>
</feature>
<evidence type="ECO:0000256" key="12">
    <source>
        <dbReference type="ARBA" id="ARBA00023242"/>
    </source>
</evidence>
<dbReference type="InterPro" id="IPR013083">
    <property type="entry name" value="Znf_RING/FYVE/PHD"/>
</dbReference>
<evidence type="ECO:0000313" key="18">
    <source>
        <dbReference type="EMBL" id="KAJ4759207.1"/>
    </source>
</evidence>
<comment type="caution">
    <text evidence="18">The sequence shown here is derived from an EMBL/GenBank/DDBJ whole genome shotgun (WGS) entry which is preliminary data.</text>
</comment>